<dbReference type="Proteomes" id="UP000298663">
    <property type="component" value="Unassembled WGS sequence"/>
</dbReference>
<reference evidence="4 5" key="1">
    <citation type="journal article" date="2015" name="Genome Biol.">
        <title>Comparative genomics of Steinernema reveals deeply conserved gene regulatory networks.</title>
        <authorList>
            <person name="Dillman A.R."/>
            <person name="Macchietto M."/>
            <person name="Porter C.F."/>
            <person name="Rogers A."/>
            <person name="Williams B."/>
            <person name="Antoshechkin I."/>
            <person name="Lee M.M."/>
            <person name="Goodwin Z."/>
            <person name="Lu X."/>
            <person name="Lewis E.E."/>
            <person name="Goodrich-Blair H."/>
            <person name="Stock S.P."/>
            <person name="Adams B.J."/>
            <person name="Sternberg P.W."/>
            <person name="Mortazavi A."/>
        </authorList>
    </citation>
    <scope>NUCLEOTIDE SEQUENCE [LARGE SCALE GENOMIC DNA]</scope>
    <source>
        <strain evidence="4 5">ALL</strain>
    </source>
</reference>
<evidence type="ECO:0000259" key="3">
    <source>
        <dbReference type="SMART" id="SM00277"/>
    </source>
</evidence>
<comment type="caution">
    <text evidence="4">The sequence shown here is derived from an EMBL/GenBank/DDBJ whole genome shotgun (WGS) entry which is preliminary data.</text>
</comment>
<dbReference type="OrthoDB" id="5949339at2759"/>
<proteinExistence type="predicted"/>
<keyword evidence="1" id="KW-1015">Disulfide bond</keyword>
<sequence>MTLSELSPTMKTLLFLVLLFASTVLSQCPTNSTLCIGCVDVPTCCPHKNAVCCLSGLRCCPAGYACTADEISCIRRNAEGLEIRIPTM</sequence>
<feature type="signal peptide" evidence="2">
    <location>
        <begin position="1"/>
        <end position="26"/>
    </location>
</feature>
<dbReference type="SMART" id="SM00277">
    <property type="entry name" value="GRAN"/>
    <property type="match status" value="1"/>
</dbReference>
<accession>A0A4U5PJ20</accession>
<feature type="domain" description="Granulins" evidence="3">
    <location>
        <begin position="23"/>
        <end position="73"/>
    </location>
</feature>
<keyword evidence="5" id="KW-1185">Reference proteome</keyword>
<evidence type="ECO:0000256" key="1">
    <source>
        <dbReference type="ARBA" id="ARBA00023157"/>
    </source>
</evidence>
<feature type="chain" id="PRO_5020775118" description="Granulins domain-containing protein" evidence="2">
    <location>
        <begin position="27"/>
        <end position="88"/>
    </location>
</feature>
<dbReference type="InterPro" id="IPR000118">
    <property type="entry name" value="Granulin"/>
</dbReference>
<gene>
    <name evidence="4" type="ORF">L596_010493</name>
</gene>
<dbReference type="EMBL" id="AZBU02000002">
    <property type="protein sequence ID" value="TKR96483.1"/>
    <property type="molecule type" value="Genomic_DNA"/>
</dbReference>
<dbReference type="Gene3D" id="2.10.25.160">
    <property type="entry name" value="Granulin"/>
    <property type="match status" value="1"/>
</dbReference>
<name>A0A4U5PJ20_STECR</name>
<reference evidence="4 5" key="2">
    <citation type="journal article" date="2019" name="G3 (Bethesda)">
        <title>Hybrid Assembly of the Genome of the Entomopathogenic Nematode Steinernema carpocapsae Identifies the X-Chromosome.</title>
        <authorList>
            <person name="Serra L."/>
            <person name="Macchietto M."/>
            <person name="Macias-Munoz A."/>
            <person name="McGill C.J."/>
            <person name="Rodriguez I.M."/>
            <person name="Rodriguez B."/>
            <person name="Murad R."/>
            <person name="Mortazavi A."/>
        </authorList>
    </citation>
    <scope>NUCLEOTIDE SEQUENCE [LARGE SCALE GENOMIC DNA]</scope>
    <source>
        <strain evidence="4 5">ALL</strain>
    </source>
</reference>
<dbReference type="AlphaFoldDB" id="A0A4U5PJ20"/>
<organism evidence="4 5">
    <name type="scientific">Steinernema carpocapsae</name>
    <name type="common">Entomopathogenic nematode</name>
    <dbReference type="NCBI Taxonomy" id="34508"/>
    <lineage>
        <taxon>Eukaryota</taxon>
        <taxon>Metazoa</taxon>
        <taxon>Ecdysozoa</taxon>
        <taxon>Nematoda</taxon>
        <taxon>Chromadorea</taxon>
        <taxon>Rhabditida</taxon>
        <taxon>Tylenchina</taxon>
        <taxon>Panagrolaimomorpha</taxon>
        <taxon>Strongyloidoidea</taxon>
        <taxon>Steinernematidae</taxon>
        <taxon>Steinernema</taxon>
    </lineage>
</organism>
<evidence type="ECO:0000313" key="5">
    <source>
        <dbReference type="Proteomes" id="UP000298663"/>
    </source>
</evidence>
<protein>
    <recommendedName>
        <fullName evidence="3">Granulins domain-containing protein</fullName>
    </recommendedName>
</protein>
<dbReference type="Pfam" id="PF00396">
    <property type="entry name" value="Granulin"/>
    <property type="match status" value="1"/>
</dbReference>
<keyword evidence="2" id="KW-0732">Signal</keyword>
<evidence type="ECO:0000313" key="4">
    <source>
        <dbReference type="EMBL" id="TKR96483.1"/>
    </source>
</evidence>
<evidence type="ECO:0000256" key="2">
    <source>
        <dbReference type="SAM" id="SignalP"/>
    </source>
</evidence>
<dbReference type="InterPro" id="IPR037277">
    <property type="entry name" value="Granulin_sf"/>
</dbReference>